<evidence type="ECO:0000313" key="1">
    <source>
        <dbReference type="EMBL" id="MBW4465256.1"/>
    </source>
</evidence>
<evidence type="ECO:0000313" key="2">
    <source>
        <dbReference type="Proteomes" id="UP000707356"/>
    </source>
</evidence>
<accession>A0A951U4C3</accession>
<name>A0A951U4C3_9CYAN</name>
<dbReference type="AlphaFoldDB" id="A0A951U4C3"/>
<reference evidence="1" key="1">
    <citation type="submission" date="2021-05" db="EMBL/GenBank/DDBJ databases">
        <authorList>
            <person name="Pietrasiak N."/>
            <person name="Ward R."/>
            <person name="Stajich J.E."/>
            <person name="Kurbessoian T."/>
        </authorList>
    </citation>
    <scope>NUCLEOTIDE SEQUENCE</scope>
    <source>
        <strain evidence="1">GSE-TBD4-15B</strain>
    </source>
</reference>
<organism evidence="1 2">
    <name type="scientific">Pegethrix bostrychoides GSE-TBD4-15B</name>
    <dbReference type="NCBI Taxonomy" id="2839662"/>
    <lineage>
        <taxon>Bacteria</taxon>
        <taxon>Bacillati</taxon>
        <taxon>Cyanobacteriota</taxon>
        <taxon>Cyanophyceae</taxon>
        <taxon>Oculatellales</taxon>
        <taxon>Oculatellaceae</taxon>
        <taxon>Pegethrix</taxon>
    </lineage>
</organism>
<reference evidence="1" key="2">
    <citation type="journal article" date="2022" name="Microbiol. Resour. Announc.">
        <title>Metagenome Sequencing to Explore Phylogenomics of Terrestrial Cyanobacteria.</title>
        <authorList>
            <person name="Ward R.D."/>
            <person name="Stajich J.E."/>
            <person name="Johansen J.R."/>
            <person name="Huntemann M."/>
            <person name="Clum A."/>
            <person name="Foster B."/>
            <person name="Foster B."/>
            <person name="Roux S."/>
            <person name="Palaniappan K."/>
            <person name="Varghese N."/>
            <person name="Mukherjee S."/>
            <person name="Reddy T.B.K."/>
            <person name="Daum C."/>
            <person name="Copeland A."/>
            <person name="Chen I.A."/>
            <person name="Ivanova N.N."/>
            <person name="Kyrpides N.C."/>
            <person name="Shapiro N."/>
            <person name="Eloe-Fadrosh E.A."/>
            <person name="Pietrasiak N."/>
        </authorList>
    </citation>
    <scope>NUCLEOTIDE SEQUENCE</scope>
    <source>
        <strain evidence="1">GSE-TBD4-15B</strain>
    </source>
</reference>
<dbReference type="EMBL" id="JAHHHV010000036">
    <property type="protein sequence ID" value="MBW4465256.1"/>
    <property type="molecule type" value="Genomic_DNA"/>
</dbReference>
<protein>
    <submittedName>
        <fullName evidence="1">Uncharacterized protein</fullName>
    </submittedName>
</protein>
<dbReference type="Proteomes" id="UP000707356">
    <property type="component" value="Unassembled WGS sequence"/>
</dbReference>
<comment type="caution">
    <text evidence="1">The sequence shown here is derived from an EMBL/GenBank/DDBJ whole genome shotgun (WGS) entry which is preliminary data.</text>
</comment>
<proteinExistence type="predicted"/>
<sequence>MPSHEPAQRERLKHVLYGSKRAIARTIHQLHNRGYAETSDWSRPQPTENPSEFMSILLRYLRLE</sequence>
<gene>
    <name evidence="1" type="ORF">KME07_07420</name>
</gene>